<evidence type="ECO:0000313" key="1">
    <source>
        <dbReference type="EMBL" id="KRX93370.1"/>
    </source>
</evidence>
<organism evidence="1 2">
    <name type="scientific">Trichinella pseudospiralis</name>
    <name type="common">Parasitic roundworm</name>
    <dbReference type="NCBI Taxonomy" id="6337"/>
    <lineage>
        <taxon>Eukaryota</taxon>
        <taxon>Metazoa</taxon>
        <taxon>Ecdysozoa</taxon>
        <taxon>Nematoda</taxon>
        <taxon>Enoplea</taxon>
        <taxon>Dorylaimia</taxon>
        <taxon>Trichinellida</taxon>
        <taxon>Trichinellidae</taxon>
        <taxon>Trichinella</taxon>
    </lineage>
</organism>
<protein>
    <submittedName>
        <fullName evidence="1">Uncharacterized protein</fullName>
    </submittedName>
</protein>
<name>A0A0V0XZP4_TRIPS</name>
<comment type="caution">
    <text evidence="1">The sequence shown here is derived from an EMBL/GenBank/DDBJ whole genome shotgun (WGS) entry which is preliminary data.</text>
</comment>
<gene>
    <name evidence="1" type="ORF">T4E_7625</name>
</gene>
<reference evidence="1 2" key="1">
    <citation type="submission" date="2015-01" db="EMBL/GenBank/DDBJ databases">
        <title>Evolution of Trichinella species and genotypes.</title>
        <authorList>
            <person name="Korhonen P.K."/>
            <person name="Edoardo P."/>
            <person name="Giuseppe L.R."/>
            <person name="Gasser R.B."/>
        </authorList>
    </citation>
    <scope>NUCLEOTIDE SEQUENCE [LARGE SCALE GENOMIC DNA]</scope>
    <source>
        <strain evidence="1">ISS141</strain>
    </source>
</reference>
<accession>A0A0V0XZP4</accession>
<sequence length="64" mass="7354">MVDNVNQVIGVINTANVGQTIWLTESNRPDPIRSDPIVRFIYIVVLSPQVQMVQFGKWRSVEKR</sequence>
<evidence type="ECO:0000313" key="2">
    <source>
        <dbReference type="Proteomes" id="UP000054815"/>
    </source>
</evidence>
<proteinExistence type="predicted"/>
<dbReference type="EMBL" id="JYDU01000090">
    <property type="protein sequence ID" value="KRX93370.1"/>
    <property type="molecule type" value="Genomic_DNA"/>
</dbReference>
<dbReference type="Proteomes" id="UP000054815">
    <property type="component" value="Unassembled WGS sequence"/>
</dbReference>
<dbReference type="AlphaFoldDB" id="A0A0V0XZP4"/>